<dbReference type="InterPro" id="IPR045040">
    <property type="entry name" value="PORR_fam"/>
</dbReference>
<keyword evidence="1" id="KW-0732">Signal</keyword>
<feature type="signal peptide" evidence="1">
    <location>
        <begin position="1"/>
        <end position="17"/>
    </location>
</feature>
<dbReference type="Pfam" id="PF11955">
    <property type="entry name" value="PORR"/>
    <property type="match status" value="1"/>
</dbReference>
<protein>
    <recommendedName>
        <fullName evidence="2">PORR domain-containing protein</fullName>
    </recommendedName>
</protein>
<dbReference type="PANTHER" id="PTHR31476">
    <property type="entry name" value="PROTEIN WHAT'S THIS FACTOR 1 HOMOLOG, CHLOROPLASTIC"/>
    <property type="match status" value="1"/>
</dbReference>
<dbReference type="AlphaFoldDB" id="A0A978VPH1"/>
<dbReference type="Proteomes" id="UP000813462">
    <property type="component" value="Unassembled WGS sequence"/>
</dbReference>
<name>A0A978VPH1_ZIZJJ</name>
<sequence length="663" mass="76327">MAKWIALGSILCVLIRGDCQLSPVQSRAVLIDRYATLINKYASSGGQDSIEKHRQLGANFEVDIPVKYPSFFLDDDVELEHIKKDCRKRLKRGETSQYPLHNPPYGYTQTSNYVNVYMEWKKDPSYDSIEQIHKSIELKPVVALKNIIAQEPSGCIPISAVSKRGIELGVPMKVARFLRLYPSIFEEFSGLKYNLPWFRLTREAVEIDREERRIYEDCRKDLRERLKRFILMSKGKILPLKIIKGMQWYLGLPDDFLLYPERNLDGSFRFVEMEDGLNGLAVQNEEKVWSAMQKSAMKRGVYSGGSMEAIEFQLFPSKGLRLRRKIADWLEEFQKLPYISPYEEFSHLDPDSDMAEKRVVAFLHELLSLFVEHSAERKKLLCLKKCMGLPQKVHKAFERHPHIFYLSLMNKTCTVILKEAYCNQSTIEKHPLLSVRKKYINLMKESVVILKNRRLSNRLVNQENLSLVLDLDYVDEDSRERAKSSFKQKQAKCGKDINDSEHAFPVWSSSSESPHEIIIVLQGGKGINAFGHAFPPFLLVSEYFKFELGEFNNALKQAWYKSLTYSGCLHGNAMFFHEVFDATAKPTYPEPFLGNVHNIANIAIVALIPDTLLNIWGCRDTSTAKKEDQPLNLLYPHLQRREILCTGLLVLAMAKLAPQPSEQ</sequence>
<dbReference type="PANTHER" id="PTHR31476:SF13">
    <property type="entry name" value="PROTEIN WHAT'S THIS FACTOR 9, MITOCHONDRIAL"/>
    <property type="match status" value="1"/>
</dbReference>
<reference evidence="3" key="1">
    <citation type="journal article" date="2021" name="Front. Plant Sci.">
        <title>Chromosome-Scale Genome Assembly for Chinese Sour Jujube and Insights Into Its Genome Evolution and Domestication Signature.</title>
        <authorList>
            <person name="Shen L.-Y."/>
            <person name="Luo H."/>
            <person name="Wang X.-L."/>
            <person name="Wang X.-M."/>
            <person name="Qiu X.-J."/>
            <person name="Liu H."/>
            <person name="Zhou S.-S."/>
            <person name="Jia K.-H."/>
            <person name="Nie S."/>
            <person name="Bao Y.-T."/>
            <person name="Zhang R.-G."/>
            <person name="Yun Q.-Z."/>
            <person name="Chai Y.-H."/>
            <person name="Lu J.-Y."/>
            <person name="Li Y."/>
            <person name="Zhao S.-W."/>
            <person name="Mao J.-F."/>
            <person name="Jia S.-G."/>
            <person name="Mao Y.-M."/>
        </authorList>
    </citation>
    <scope>NUCLEOTIDE SEQUENCE</scope>
    <source>
        <strain evidence="3">AT0</strain>
        <tissue evidence="3">Leaf</tissue>
    </source>
</reference>
<accession>A0A978VPH1</accession>
<organism evidence="3 4">
    <name type="scientific">Ziziphus jujuba var. spinosa</name>
    <dbReference type="NCBI Taxonomy" id="714518"/>
    <lineage>
        <taxon>Eukaryota</taxon>
        <taxon>Viridiplantae</taxon>
        <taxon>Streptophyta</taxon>
        <taxon>Embryophyta</taxon>
        <taxon>Tracheophyta</taxon>
        <taxon>Spermatophyta</taxon>
        <taxon>Magnoliopsida</taxon>
        <taxon>eudicotyledons</taxon>
        <taxon>Gunneridae</taxon>
        <taxon>Pentapetalae</taxon>
        <taxon>rosids</taxon>
        <taxon>fabids</taxon>
        <taxon>Rosales</taxon>
        <taxon>Rhamnaceae</taxon>
        <taxon>Paliureae</taxon>
        <taxon>Ziziphus</taxon>
    </lineage>
</organism>
<dbReference type="InterPro" id="IPR021099">
    <property type="entry name" value="PORR_domain"/>
</dbReference>
<gene>
    <name evidence="3" type="ORF">FEM48_Zijuj03G0093600</name>
</gene>
<feature type="chain" id="PRO_5037800688" description="PORR domain-containing protein" evidence="1">
    <location>
        <begin position="18"/>
        <end position="663"/>
    </location>
</feature>
<evidence type="ECO:0000313" key="4">
    <source>
        <dbReference type="Proteomes" id="UP000813462"/>
    </source>
</evidence>
<evidence type="ECO:0000313" key="3">
    <source>
        <dbReference type="EMBL" id="KAH7537446.1"/>
    </source>
</evidence>
<dbReference type="GO" id="GO:0003723">
    <property type="term" value="F:RNA binding"/>
    <property type="evidence" value="ECO:0007669"/>
    <property type="project" value="InterPro"/>
</dbReference>
<evidence type="ECO:0000256" key="1">
    <source>
        <dbReference type="SAM" id="SignalP"/>
    </source>
</evidence>
<evidence type="ECO:0000259" key="2">
    <source>
        <dbReference type="Pfam" id="PF11955"/>
    </source>
</evidence>
<proteinExistence type="predicted"/>
<comment type="caution">
    <text evidence="3">The sequence shown here is derived from an EMBL/GenBank/DDBJ whole genome shotgun (WGS) entry which is preliminary data.</text>
</comment>
<dbReference type="EMBL" id="JAEACU010000003">
    <property type="protein sequence ID" value="KAH7537446.1"/>
    <property type="molecule type" value="Genomic_DNA"/>
</dbReference>
<feature type="domain" description="PORR" evidence="2">
    <location>
        <begin position="121"/>
        <end position="446"/>
    </location>
</feature>
<dbReference type="Gene3D" id="1.10.240.10">
    <property type="entry name" value="Tyrosyl-Transfer RNA Synthetase"/>
    <property type="match status" value="1"/>
</dbReference>